<dbReference type="EC" id="3.2.1.52" evidence="3"/>
<comment type="caution">
    <text evidence="7">The sequence shown here is derived from an EMBL/GenBank/DDBJ whole genome shotgun (WGS) entry which is preliminary data.</text>
</comment>
<dbReference type="GO" id="GO:0004563">
    <property type="term" value="F:beta-N-acetylhexosaminidase activity"/>
    <property type="evidence" value="ECO:0007669"/>
    <property type="project" value="UniProtKB-EC"/>
</dbReference>
<dbReference type="Gene3D" id="3.40.50.1700">
    <property type="entry name" value="Glycoside hydrolase family 3 C-terminal domain"/>
    <property type="match status" value="1"/>
</dbReference>
<dbReference type="Gene3D" id="3.20.20.300">
    <property type="entry name" value="Glycoside hydrolase, family 3, N-terminal domain"/>
    <property type="match status" value="1"/>
</dbReference>
<dbReference type="SUPFAM" id="SSF52279">
    <property type="entry name" value="Beta-D-glucan exohydrolase, C-terminal domain"/>
    <property type="match status" value="1"/>
</dbReference>
<dbReference type="InterPro" id="IPR001764">
    <property type="entry name" value="Glyco_hydro_3_N"/>
</dbReference>
<dbReference type="InterPro" id="IPR017853">
    <property type="entry name" value="GH"/>
</dbReference>
<dbReference type="EMBL" id="JAFBED010000003">
    <property type="protein sequence ID" value="MBM7619809.1"/>
    <property type="molecule type" value="Genomic_DNA"/>
</dbReference>
<keyword evidence="8" id="KW-1185">Reference proteome</keyword>
<sequence length="536" mass="58159">MKKIHDMTLEEKVGQLFMAGFQGTEPSENITKLIRDYHIGGVIYFTRNVKNTKQVYELSRDLQKVAVDAGKLPLFISIDQEGGMVARITEGVTLSPGNMAMGAAGDKDAAYRLSEIVGKELRALGVNMNFAPCVDVNNNPLNPVIGVRSYGEDPRVVAQYGVEAVKGLQAEHVSAVSKHFPGHGDTNVDSHLDLPVIAHDLDRLESLELVPFKETFAHDVDGVMVAHINFKSIEPDNVPSTLSKRIVSGLLREKLGYEGVAMTDCMEMNAIIEYYGIEEASVMAIEAGIDIVLISHTFERQYKAIEAVKKAVESGRLTLEQVDRSVVRVLKLKEKRKLAESVATWEETAALVGQDEDLAVARSVSEKSMTLVKDSGTFLPLSASEKVLVIAVDPNVATEVDETLATKVTVGTYLKAALPYAKEVSVTVAPTEEEIARILMQAGSFDKVLVATYQAVANPSQADLVRKLVASLGDQVGVVAMRSPYDIGKFPEVATYLVTYESRALALESASKVLLGRIEATGKLPITLLDAKVNNG</sequence>
<evidence type="ECO:0000256" key="4">
    <source>
        <dbReference type="ARBA" id="ARBA00022801"/>
    </source>
</evidence>
<dbReference type="PANTHER" id="PTHR30480">
    <property type="entry name" value="BETA-HEXOSAMINIDASE-RELATED"/>
    <property type="match status" value="1"/>
</dbReference>
<evidence type="ECO:0000256" key="3">
    <source>
        <dbReference type="ARBA" id="ARBA00012663"/>
    </source>
</evidence>
<dbReference type="SUPFAM" id="SSF51445">
    <property type="entry name" value="(Trans)glycosidases"/>
    <property type="match status" value="1"/>
</dbReference>
<evidence type="ECO:0000256" key="5">
    <source>
        <dbReference type="ARBA" id="ARBA00023295"/>
    </source>
</evidence>
<dbReference type="InterPro" id="IPR036962">
    <property type="entry name" value="Glyco_hydro_3_N_sf"/>
</dbReference>
<dbReference type="InterPro" id="IPR050226">
    <property type="entry name" value="NagZ_Beta-hexosaminidase"/>
</dbReference>
<protein>
    <recommendedName>
        <fullName evidence="3">beta-N-acetylhexosaminidase</fullName>
        <ecNumber evidence="3">3.2.1.52</ecNumber>
    </recommendedName>
</protein>
<reference evidence="7 8" key="1">
    <citation type="submission" date="2021-01" db="EMBL/GenBank/DDBJ databases">
        <title>Genomic Encyclopedia of Type Strains, Phase IV (KMG-IV): sequencing the most valuable type-strain genomes for metagenomic binning, comparative biology and taxonomic classification.</title>
        <authorList>
            <person name="Goeker M."/>
        </authorList>
    </citation>
    <scope>NUCLEOTIDE SEQUENCE [LARGE SCALE GENOMIC DNA]</scope>
    <source>
        <strain evidence="7 8">DSM 25879</strain>
    </source>
</reference>
<gene>
    <name evidence="7" type="ORF">JOC95_001661</name>
</gene>
<name>A0ABS2NYX2_9BACI</name>
<keyword evidence="5 7" id="KW-0326">Glycosidase</keyword>
<organism evidence="7 8">
    <name type="scientific">Sutcliffiella tianshenii</name>
    <dbReference type="NCBI Taxonomy" id="1463404"/>
    <lineage>
        <taxon>Bacteria</taxon>
        <taxon>Bacillati</taxon>
        <taxon>Bacillota</taxon>
        <taxon>Bacilli</taxon>
        <taxon>Bacillales</taxon>
        <taxon>Bacillaceae</taxon>
        <taxon>Sutcliffiella</taxon>
    </lineage>
</organism>
<evidence type="ECO:0000259" key="6">
    <source>
        <dbReference type="Pfam" id="PF00933"/>
    </source>
</evidence>
<dbReference type="Proteomes" id="UP000737402">
    <property type="component" value="Unassembled WGS sequence"/>
</dbReference>
<comment type="similarity">
    <text evidence="2">Belongs to the glycosyl hydrolase 3 family.</text>
</comment>
<dbReference type="NCBIfam" id="NF003740">
    <property type="entry name" value="PRK05337.1"/>
    <property type="match status" value="1"/>
</dbReference>
<evidence type="ECO:0000256" key="2">
    <source>
        <dbReference type="ARBA" id="ARBA00005336"/>
    </source>
</evidence>
<evidence type="ECO:0000313" key="8">
    <source>
        <dbReference type="Proteomes" id="UP000737402"/>
    </source>
</evidence>
<comment type="catalytic activity">
    <reaction evidence="1">
        <text>Hydrolysis of terminal non-reducing N-acetyl-D-hexosamine residues in N-acetyl-beta-D-hexosaminides.</text>
        <dbReference type="EC" id="3.2.1.52"/>
    </reaction>
</comment>
<evidence type="ECO:0000313" key="7">
    <source>
        <dbReference type="EMBL" id="MBM7619809.1"/>
    </source>
</evidence>
<dbReference type="PANTHER" id="PTHR30480:SF13">
    <property type="entry name" value="BETA-HEXOSAMINIDASE"/>
    <property type="match status" value="1"/>
</dbReference>
<dbReference type="RefSeq" id="WP_204415059.1">
    <property type="nucleotide sequence ID" value="NZ_JAFBED010000003.1"/>
</dbReference>
<accession>A0ABS2NYX2</accession>
<evidence type="ECO:0000256" key="1">
    <source>
        <dbReference type="ARBA" id="ARBA00001231"/>
    </source>
</evidence>
<keyword evidence="4 7" id="KW-0378">Hydrolase</keyword>
<dbReference type="Pfam" id="PF00933">
    <property type="entry name" value="Glyco_hydro_3"/>
    <property type="match status" value="1"/>
</dbReference>
<dbReference type="InterPro" id="IPR036881">
    <property type="entry name" value="Glyco_hydro_3_C_sf"/>
</dbReference>
<proteinExistence type="inferred from homology"/>
<feature type="domain" description="Glycoside hydrolase family 3 N-terminal" evidence="6">
    <location>
        <begin position="8"/>
        <end position="332"/>
    </location>
</feature>